<evidence type="ECO:0000256" key="4">
    <source>
        <dbReference type="ARBA" id="ARBA00022679"/>
    </source>
</evidence>
<accession>A0A5M6ZJ05</accession>
<dbReference type="EMBL" id="VWOJ01000001">
    <property type="protein sequence ID" value="KAA5804796.1"/>
    <property type="molecule type" value="Genomic_DNA"/>
</dbReference>
<organism evidence="7 8">
    <name type="scientific">Alkalicaulis satelles</name>
    <dbReference type="NCBI Taxonomy" id="2609175"/>
    <lineage>
        <taxon>Bacteria</taxon>
        <taxon>Pseudomonadati</taxon>
        <taxon>Pseudomonadota</taxon>
        <taxon>Alphaproteobacteria</taxon>
        <taxon>Maricaulales</taxon>
        <taxon>Maricaulaceae</taxon>
        <taxon>Alkalicaulis</taxon>
    </lineage>
</organism>
<dbReference type="SUPFAM" id="SSF53335">
    <property type="entry name" value="S-adenosyl-L-methionine-dependent methyltransferases"/>
    <property type="match status" value="1"/>
</dbReference>
<evidence type="ECO:0000256" key="3">
    <source>
        <dbReference type="ARBA" id="ARBA00022603"/>
    </source>
</evidence>
<keyword evidence="2 6" id="KW-0963">Cytoplasm</keyword>
<comment type="catalytic activity">
    <reaction evidence="6">
        <text>L-lysyl-[protein] + 3 S-adenosyl-L-methionine = N(6),N(6),N(6)-trimethyl-L-lysyl-[protein] + 3 S-adenosyl-L-homocysteine + 3 H(+)</text>
        <dbReference type="Rhea" id="RHEA:54192"/>
        <dbReference type="Rhea" id="RHEA-COMP:9752"/>
        <dbReference type="Rhea" id="RHEA-COMP:13826"/>
        <dbReference type="ChEBI" id="CHEBI:15378"/>
        <dbReference type="ChEBI" id="CHEBI:29969"/>
        <dbReference type="ChEBI" id="CHEBI:57856"/>
        <dbReference type="ChEBI" id="CHEBI:59789"/>
        <dbReference type="ChEBI" id="CHEBI:61961"/>
    </reaction>
</comment>
<dbReference type="Proteomes" id="UP000325122">
    <property type="component" value="Unassembled WGS sequence"/>
</dbReference>
<evidence type="ECO:0000256" key="2">
    <source>
        <dbReference type="ARBA" id="ARBA00022490"/>
    </source>
</evidence>
<dbReference type="GO" id="GO:0005840">
    <property type="term" value="C:ribosome"/>
    <property type="evidence" value="ECO:0007669"/>
    <property type="project" value="UniProtKB-KW"/>
</dbReference>
<feature type="binding site" evidence="6">
    <location>
        <position position="180"/>
    </location>
    <ligand>
        <name>S-adenosyl-L-methionine</name>
        <dbReference type="ChEBI" id="CHEBI:59789"/>
    </ligand>
</feature>
<comment type="subcellular location">
    <subcellularLocation>
        <location evidence="6">Cytoplasm</location>
    </subcellularLocation>
</comment>
<keyword evidence="7" id="KW-0687">Ribonucleoprotein</keyword>
<feature type="binding site" evidence="6">
    <location>
        <position position="157"/>
    </location>
    <ligand>
        <name>S-adenosyl-L-methionine</name>
        <dbReference type="ChEBI" id="CHEBI:59789"/>
    </ligand>
</feature>
<reference evidence="7 8" key="1">
    <citation type="submission" date="2019-09" db="EMBL/GenBank/DDBJ databases">
        <authorList>
            <person name="Kevbrin V."/>
            <person name="Grouzdev D.S."/>
        </authorList>
    </citation>
    <scope>NUCLEOTIDE SEQUENCE [LARGE SCALE GENOMIC DNA]</scope>
    <source>
        <strain evidence="7 8">G-192</strain>
    </source>
</reference>
<comment type="similarity">
    <text evidence="1 6">Belongs to the methyltransferase superfamily. PrmA family.</text>
</comment>
<keyword evidence="7" id="KW-0689">Ribosomal protein</keyword>
<dbReference type="GO" id="GO:0005737">
    <property type="term" value="C:cytoplasm"/>
    <property type="evidence" value="ECO:0007669"/>
    <property type="project" value="UniProtKB-SubCell"/>
</dbReference>
<dbReference type="PANTHER" id="PTHR43648:SF1">
    <property type="entry name" value="ELECTRON TRANSFER FLAVOPROTEIN BETA SUBUNIT LYSINE METHYLTRANSFERASE"/>
    <property type="match status" value="1"/>
</dbReference>
<dbReference type="EC" id="2.1.1.-" evidence="6"/>
<comment type="function">
    <text evidence="6">Methylates ribosomal protein L11.</text>
</comment>
<gene>
    <name evidence="6" type="primary">prmA</name>
    <name evidence="7" type="ORF">F1654_02000</name>
</gene>
<proteinExistence type="inferred from homology"/>
<keyword evidence="3 6" id="KW-0489">Methyltransferase</keyword>
<dbReference type="InterPro" id="IPR029063">
    <property type="entry name" value="SAM-dependent_MTases_sf"/>
</dbReference>
<dbReference type="PANTHER" id="PTHR43648">
    <property type="entry name" value="ELECTRON TRANSFER FLAVOPROTEIN BETA SUBUNIT LYSINE METHYLTRANSFERASE"/>
    <property type="match status" value="1"/>
</dbReference>
<dbReference type="CDD" id="cd02440">
    <property type="entry name" value="AdoMet_MTases"/>
    <property type="match status" value="1"/>
</dbReference>
<dbReference type="Gene3D" id="3.40.50.150">
    <property type="entry name" value="Vaccinia Virus protein VP39"/>
    <property type="match status" value="1"/>
</dbReference>
<dbReference type="GO" id="GO:0032259">
    <property type="term" value="P:methylation"/>
    <property type="evidence" value="ECO:0007669"/>
    <property type="project" value="UniProtKB-KW"/>
</dbReference>
<sequence length="289" mass="30715">MSVLWVMDARGAMDRLKTIQTALDNEPEPPALSWSLFEDGSQDRGRLSLLFQTMGEAERMAGQGLFQHEALAVRIAPLPEEDWVALSLQGLPLVRAGRFAVYGAHAAGDAPEDAIGLEIEAGPAFGTGHHATTRGCLEAADELETEGFSPEQTLDLGTGSGLLAIAAARLWPHADILATDIDPESVEETRVNALKNAVLDHIEAVEADGFSHPVFEGRRFDLIFANILAGPLITLAGDIASRLNADGRVILSGLLDEQAGKVSAAYREAGLKPAGSRSLDGWTILVFSA</sequence>
<evidence type="ECO:0000256" key="5">
    <source>
        <dbReference type="ARBA" id="ARBA00022691"/>
    </source>
</evidence>
<dbReference type="InterPro" id="IPR004498">
    <property type="entry name" value="Ribosomal_PrmA_MeTrfase"/>
</dbReference>
<dbReference type="GO" id="GO:0008276">
    <property type="term" value="F:protein methyltransferase activity"/>
    <property type="evidence" value="ECO:0007669"/>
    <property type="project" value="UniProtKB-UniRule"/>
</dbReference>
<evidence type="ECO:0000256" key="6">
    <source>
        <dbReference type="HAMAP-Rule" id="MF_00735"/>
    </source>
</evidence>
<dbReference type="HAMAP" id="MF_00735">
    <property type="entry name" value="Methyltr_PrmA"/>
    <property type="match status" value="1"/>
</dbReference>
<feature type="binding site" evidence="6">
    <location>
        <position position="133"/>
    </location>
    <ligand>
        <name>S-adenosyl-L-methionine</name>
        <dbReference type="ChEBI" id="CHEBI:59789"/>
    </ligand>
</feature>
<dbReference type="AlphaFoldDB" id="A0A5M6ZJ05"/>
<keyword evidence="5 6" id="KW-0949">S-adenosyl-L-methionine</keyword>
<evidence type="ECO:0000313" key="7">
    <source>
        <dbReference type="EMBL" id="KAA5804796.1"/>
    </source>
</evidence>
<dbReference type="RefSeq" id="WP_150021827.1">
    <property type="nucleotide sequence ID" value="NZ_VWOJ01000001.1"/>
</dbReference>
<keyword evidence="8" id="KW-1185">Reference proteome</keyword>
<evidence type="ECO:0000256" key="1">
    <source>
        <dbReference type="ARBA" id="ARBA00009741"/>
    </source>
</evidence>
<dbReference type="InterPro" id="IPR050078">
    <property type="entry name" value="Ribosomal_L11_MeTrfase_PrmA"/>
</dbReference>
<evidence type="ECO:0000313" key="8">
    <source>
        <dbReference type="Proteomes" id="UP000325122"/>
    </source>
</evidence>
<feature type="binding site" evidence="6">
    <location>
        <position position="226"/>
    </location>
    <ligand>
        <name>S-adenosyl-L-methionine</name>
        <dbReference type="ChEBI" id="CHEBI:59789"/>
    </ligand>
</feature>
<dbReference type="Pfam" id="PF06325">
    <property type="entry name" value="PrmA"/>
    <property type="match status" value="1"/>
</dbReference>
<protein>
    <recommendedName>
        <fullName evidence="6">Ribosomal protein L11 methyltransferase</fullName>
        <shortName evidence="6">L11 Mtase</shortName>
        <ecNumber evidence="6">2.1.1.-</ecNumber>
    </recommendedName>
</protein>
<comment type="caution">
    <text evidence="7">The sequence shown here is derived from an EMBL/GenBank/DDBJ whole genome shotgun (WGS) entry which is preliminary data.</text>
</comment>
<name>A0A5M6ZJ05_9PROT</name>
<keyword evidence="4 6" id="KW-0808">Transferase</keyword>